<feature type="domain" description="EH" evidence="1">
    <location>
        <begin position="55"/>
        <end position="133"/>
    </location>
</feature>
<organism evidence="2 3">
    <name type="scientific">Rhizopus delemar (strain RA 99-880 / ATCC MYA-4621 / FGSC 9543 / NRRL 43880)</name>
    <name type="common">Mucormycosis agent</name>
    <name type="synonym">Rhizopus arrhizus var. delemar</name>
    <dbReference type="NCBI Taxonomy" id="246409"/>
    <lineage>
        <taxon>Eukaryota</taxon>
        <taxon>Fungi</taxon>
        <taxon>Fungi incertae sedis</taxon>
        <taxon>Mucoromycota</taxon>
        <taxon>Mucoromycotina</taxon>
        <taxon>Mucoromycetes</taxon>
        <taxon>Mucorales</taxon>
        <taxon>Mucorineae</taxon>
        <taxon>Rhizopodaceae</taxon>
        <taxon>Rhizopus</taxon>
    </lineage>
</organism>
<reference evidence="2 3" key="1">
    <citation type="journal article" date="2009" name="PLoS Genet.">
        <title>Genomic analysis of the basal lineage fungus Rhizopus oryzae reveals a whole-genome duplication.</title>
        <authorList>
            <person name="Ma L.-J."/>
            <person name="Ibrahim A.S."/>
            <person name="Skory C."/>
            <person name="Grabherr M.G."/>
            <person name="Burger G."/>
            <person name="Butler M."/>
            <person name="Elias M."/>
            <person name="Idnurm A."/>
            <person name="Lang B.F."/>
            <person name="Sone T."/>
            <person name="Abe A."/>
            <person name="Calvo S.E."/>
            <person name="Corrochano L.M."/>
            <person name="Engels R."/>
            <person name="Fu J."/>
            <person name="Hansberg W."/>
            <person name="Kim J.-M."/>
            <person name="Kodira C.D."/>
            <person name="Koehrsen M.J."/>
            <person name="Liu B."/>
            <person name="Miranda-Saavedra D."/>
            <person name="O'Leary S."/>
            <person name="Ortiz-Castellanos L."/>
            <person name="Poulter R."/>
            <person name="Rodriguez-Romero J."/>
            <person name="Ruiz-Herrera J."/>
            <person name="Shen Y.-Q."/>
            <person name="Zeng Q."/>
            <person name="Galagan J."/>
            <person name="Birren B.W."/>
            <person name="Cuomo C.A."/>
            <person name="Wickes B.L."/>
        </authorList>
    </citation>
    <scope>NUCLEOTIDE SEQUENCE [LARGE SCALE GENOMIC DNA]</scope>
    <source>
        <strain evidence="3">RA 99-880 / ATCC MYA-4621 / FGSC 9543 / NRRL 43880</strain>
    </source>
</reference>
<dbReference type="Proteomes" id="UP000009138">
    <property type="component" value="Unassembled WGS sequence"/>
</dbReference>
<name>I1BI58_RHIO9</name>
<dbReference type="OMA" id="TFLRTHH"/>
<dbReference type="InParanoid" id="I1BI58"/>
<sequence>MNKIKNVFQRSQKTVEERRPYQFIKRHSSVAARPSLIEITSEQPNASPAIELFDLSEIERPSYQAWWKDLDPFGHGKISNQAVLKFLSGCTLEDNKLEQILALFETAGDGLNQLQFFAMLRLIAHAQNGRKISKALVYLGGKE</sequence>
<dbReference type="STRING" id="246409.I1BI58"/>
<dbReference type="AlphaFoldDB" id="I1BI58"/>
<accession>I1BI58</accession>
<evidence type="ECO:0000313" key="3">
    <source>
        <dbReference type="Proteomes" id="UP000009138"/>
    </source>
</evidence>
<dbReference type="EMBL" id="CH476732">
    <property type="protein sequence ID" value="EIE75888.1"/>
    <property type="molecule type" value="Genomic_DNA"/>
</dbReference>
<dbReference type="Gene3D" id="1.10.238.10">
    <property type="entry name" value="EF-hand"/>
    <property type="match status" value="1"/>
</dbReference>
<dbReference type="OrthoDB" id="2553626at2759"/>
<protein>
    <recommendedName>
        <fullName evidence="1">EH domain-containing protein</fullName>
    </recommendedName>
</protein>
<dbReference type="SUPFAM" id="SSF47473">
    <property type="entry name" value="EF-hand"/>
    <property type="match status" value="1"/>
</dbReference>
<gene>
    <name evidence="2" type="ORF">RO3G_00592</name>
</gene>
<dbReference type="InterPro" id="IPR000261">
    <property type="entry name" value="EH_dom"/>
</dbReference>
<dbReference type="RefSeq" id="XP_067511284.1">
    <property type="nucleotide sequence ID" value="XM_067655183.1"/>
</dbReference>
<keyword evidence="3" id="KW-1185">Reference proteome</keyword>
<dbReference type="InterPro" id="IPR011992">
    <property type="entry name" value="EF-hand-dom_pair"/>
</dbReference>
<dbReference type="VEuPathDB" id="FungiDB:RO3G_00592"/>
<evidence type="ECO:0000259" key="1">
    <source>
        <dbReference type="Pfam" id="PF12763"/>
    </source>
</evidence>
<dbReference type="GeneID" id="93607564"/>
<evidence type="ECO:0000313" key="2">
    <source>
        <dbReference type="EMBL" id="EIE75888.1"/>
    </source>
</evidence>
<dbReference type="Pfam" id="PF12763">
    <property type="entry name" value="EH"/>
    <property type="match status" value="1"/>
</dbReference>
<proteinExistence type="predicted"/>